<name>A0A4S4L0V3_9AGAM</name>
<feature type="transmembrane region" description="Helical" evidence="7">
    <location>
        <begin position="257"/>
        <end position="276"/>
    </location>
</feature>
<dbReference type="InterPro" id="IPR047622">
    <property type="entry name" value="GPR1_FUN34_YAAH"/>
</dbReference>
<evidence type="ECO:0000313" key="8">
    <source>
        <dbReference type="EMBL" id="THH04677.1"/>
    </source>
</evidence>
<feature type="transmembrane region" description="Helical" evidence="7">
    <location>
        <begin position="231"/>
        <end position="250"/>
    </location>
</feature>
<dbReference type="PROSITE" id="PS01114">
    <property type="entry name" value="GPR1_FUN34_YAAH"/>
    <property type="match status" value="1"/>
</dbReference>
<dbReference type="InterPro" id="IPR051633">
    <property type="entry name" value="AceTr"/>
</dbReference>
<feature type="transmembrane region" description="Helical" evidence="7">
    <location>
        <begin position="312"/>
        <end position="332"/>
    </location>
</feature>
<keyword evidence="9" id="KW-1185">Reference proteome</keyword>
<feature type="transmembrane region" description="Helical" evidence="7">
    <location>
        <begin position="338"/>
        <end position="359"/>
    </location>
</feature>
<evidence type="ECO:0000313" key="9">
    <source>
        <dbReference type="Proteomes" id="UP000308199"/>
    </source>
</evidence>
<evidence type="ECO:0000256" key="6">
    <source>
        <dbReference type="SAM" id="MobiDB-lite"/>
    </source>
</evidence>
<dbReference type="OrthoDB" id="3648309at2759"/>
<evidence type="ECO:0000256" key="3">
    <source>
        <dbReference type="ARBA" id="ARBA00022692"/>
    </source>
</evidence>
<dbReference type="PANTHER" id="PTHR31123:SF1">
    <property type="entry name" value="ACCUMULATION OF DYADS PROTEIN 2-RELATED"/>
    <property type="match status" value="1"/>
</dbReference>
<proteinExistence type="inferred from homology"/>
<protein>
    <submittedName>
        <fullName evidence="8">Uncharacterized protein</fullName>
    </submittedName>
</protein>
<dbReference type="EMBL" id="SGPK01000320">
    <property type="protein sequence ID" value="THH04677.1"/>
    <property type="molecule type" value="Genomic_DNA"/>
</dbReference>
<feature type="transmembrane region" description="Helical" evidence="7">
    <location>
        <begin position="392"/>
        <end position="411"/>
    </location>
</feature>
<feature type="transmembrane region" description="Helical" evidence="7">
    <location>
        <begin position="366"/>
        <end position="386"/>
    </location>
</feature>
<reference evidence="8 9" key="1">
    <citation type="submission" date="2019-02" db="EMBL/GenBank/DDBJ databases">
        <title>Genome sequencing of the rare red list fungi Phellinidium pouzarii.</title>
        <authorList>
            <person name="Buettner E."/>
            <person name="Kellner H."/>
        </authorList>
    </citation>
    <scope>NUCLEOTIDE SEQUENCE [LARGE SCALE GENOMIC DNA]</scope>
    <source>
        <strain evidence="8 9">DSM 108285</strain>
    </source>
</reference>
<dbReference type="Pfam" id="PF01184">
    <property type="entry name" value="Gpr1_Fun34_YaaH"/>
    <property type="match status" value="1"/>
</dbReference>
<comment type="subcellular location">
    <subcellularLocation>
        <location evidence="1">Membrane</location>
        <topology evidence="1">Multi-pass membrane protein</topology>
    </subcellularLocation>
</comment>
<evidence type="ECO:0000256" key="4">
    <source>
        <dbReference type="ARBA" id="ARBA00022989"/>
    </source>
</evidence>
<evidence type="ECO:0000256" key="7">
    <source>
        <dbReference type="SAM" id="Phobius"/>
    </source>
</evidence>
<feature type="compositionally biased region" description="Polar residues" evidence="6">
    <location>
        <begin position="169"/>
        <end position="186"/>
    </location>
</feature>
<keyword evidence="5 7" id="KW-0472">Membrane</keyword>
<evidence type="ECO:0000256" key="1">
    <source>
        <dbReference type="ARBA" id="ARBA00004141"/>
    </source>
</evidence>
<evidence type="ECO:0000256" key="2">
    <source>
        <dbReference type="ARBA" id="ARBA00005587"/>
    </source>
</evidence>
<gene>
    <name evidence="8" type="ORF">EW145_g5343</name>
</gene>
<dbReference type="GO" id="GO:0005886">
    <property type="term" value="C:plasma membrane"/>
    <property type="evidence" value="ECO:0007669"/>
    <property type="project" value="TreeGrafter"/>
</dbReference>
<accession>A0A4S4L0V3</accession>
<comment type="caution">
    <text evidence="8">The sequence shown here is derived from an EMBL/GenBank/DDBJ whole genome shotgun (WGS) entry which is preliminary data.</text>
</comment>
<keyword evidence="3 7" id="KW-0812">Transmembrane</keyword>
<dbReference type="InterPro" id="IPR000791">
    <property type="entry name" value="Gpr1/Fun34/SatP-like"/>
</dbReference>
<comment type="similarity">
    <text evidence="2">Belongs to the acetate uptake transporter (AceTr) (TC 2.A.96) family.</text>
</comment>
<keyword evidence="4 7" id="KW-1133">Transmembrane helix</keyword>
<dbReference type="NCBIfam" id="NF038013">
    <property type="entry name" value="AceTr_1"/>
    <property type="match status" value="1"/>
</dbReference>
<sequence>MQEPYTRSCPWQCVLGAVKSSTYFTLRWAALEIVETSLRVRTLSVTVLGFIRELGRTQLVSIPFSPAGSVSPVLTAKRTEQSHNTLPNLVTHPPRLLKPSPAASARFIHHVHLLLLFVFSAPPPSTHPAFFNDQRPTTHYLPVARDPYISTPTPFTSALAMADIEKQANGHTNGQGAPSTSNTLTNVAGAGRWPLGADPGGQYPYTLGANALQQQLYQGGVPSFRKFANPAPLGLLSFASTTFILSLVNVSTDGVTVPNVVVGMALFVGGLCQLLAGMWEFAAGNTLGATGGVFCSMLFCRMPLAMPFSSYGGFWMSFATIYIPNSGIIAAYSDPVELNHAVGFYLAVWFIFTFIMFIASLRSNSGLITLFFFLDLTFMFLTIGSFVTNPKITSAGGGFGIITAFIAYYCGCANMLSRESSFFTLPLYPIPGPKSD</sequence>
<dbReference type="PANTHER" id="PTHR31123">
    <property type="entry name" value="ACCUMULATION OF DYADS PROTEIN 2-RELATED"/>
    <property type="match status" value="1"/>
</dbReference>
<evidence type="ECO:0000256" key="5">
    <source>
        <dbReference type="ARBA" id="ARBA00023136"/>
    </source>
</evidence>
<organism evidence="8 9">
    <name type="scientific">Phellinidium pouzarii</name>
    <dbReference type="NCBI Taxonomy" id="167371"/>
    <lineage>
        <taxon>Eukaryota</taxon>
        <taxon>Fungi</taxon>
        <taxon>Dikarya</taxon>
        <taxon>Basidiomycota</taxon>
        <taxon>Agaricomycotina</taxon>
        <taxon>Agaricomycetes</taxon>
        <taxon>Hymenochaetales</taxon>
        <taxon>Hymenochaetaceae</taxon>
        <taxon>Phellinidium</taxon>
    </lineage>
</organism>
<dbReference type="Proteomes" id="UP000308199">
    <property type="component" value="Unassembled WGS sequence"/>
</dbReference>
<feature type="region of interest" description="Disordered" evidence="6">
    <location>
        <begin position="169"/>
        <end position="191"/>
    </location>
</feature>
<dbReference type="GO" id="GO:0015123">
    <property type="term" value="F:acetate transmembrane transporter activity"/>
    <property type="evidence" value="ECO:0007669"/>
    <property type="project" value="TreeGrafter"/>
</dbReference>
<dbReference type="AlphaFoldDB" id="A0A4S4L0V3"/>